<dbReference type="OrthoDB" id="5391496at2759"/>
<accession>E4URP3</accession>
<keyword evidence="3" id="KW-1185">Reference proteome</keyword>
<proteinExistence type="predicted"/>
<dbReference type="GeneID" id="10031045"/>
<feature type="compositionally biased region" description="Basic and acidic residues" evidence="1">
    <location>
        <begin position="65"/>
        <end position="83"/>
    </location>
</feature>
<evidence type="ECO:0000313" key="2">
    <source>
        <dbReference type="EMBL" id="EFR00253.1"/>
    </source>
</evidence>
<dbReference type="Proteomes" id="UP000002669">
    <property type="component" value="Unassembled WGS sequence"/>
</dbReference>
<evidence type="ECO:0000313" key="3">
    <source>
        <dbReference type="Proteomes" id="UP000002669"/>
    </source>
</evidence>
<dbReference type="RefSeq" id="XP_003175735.1">
    <property type="nucleotide sequence ID" value="XM_003175687.1"/>
</dbReference>
<sequence>MSIATFDSVVELTRHLLQCNASAVTLILCLTRETFVDELYADIQAQSILVPRERCSPPAEEDLKEENNHAEDYHGGKAHKEEDTHEEEYENNHWMLSNTLGLLSRSEKIRVVFCPTIEHLRAYLGGSFRVRRTRDGQEGDNLYQDNAVLTIVNLVSIHSSTIEFSAQGLSRTAALAVEAAAREQVRLVLCECKSVLDAGQHGSNIWDVKVPLLNSITRSTGEEGLPGVKTIQVKQVMKKWFRFE</sequence>
<dbReference type="OMA" id="DTHLIVC"/>
<dbReference type="EMBL" id="DS989823">
    <property type="protein sequence ID" value="EFR00253.1"/>
    <property type="molecule type" value="Genomic_DNA"/>
</dbReference>
<dbReference type="InParanoid" id="E4URP3"/>
<dbReference type="eggNOG" id="ENOG502SDG8">
    <property type="taxonomic scope" value="Eukaryota"/>
</dbReference>
<evidence type="ECO:0000256" key="1">
    <source>
        <dbReference type="SAM" id="MobiDB-lite"/>
    </source>
</evidence>
<organism evidence="3">
    <name type="scientific">Arthroderma gypseum (strain ATCC MYA-4604 / CBS 118893)</name>
    <name type="common">Microsporum gypseum</name>
    <dbReference type="NCBI Taxonomy" id="535722"/>
    <lineage>
        <taxon>Eukaryota</taxon>
        <taxon>Fungi</taxon>
        <taxon>Dikarya</taxon>
        <taxon>Ascomycota</taxon>
        <taxon>Pezizomycotina</taxon>
        <taxon>Eurotiomycetes</taxon>
        <taxon>Eurotiomycetidae</taxon>
        <taxon>Onygenales</taxon>
        <taxon>Arthrodermataceae</taxon>
        <taxon>Nannizzia</taxon>
    </lineage>
</organism>
<protein>
    <submittedName>
        <fullName evidence="2">Uncharacterized protein</fullName>
    </submittedName>
</protein>
<name>E4URP3_ARTGP</name>
<dbReference type="AlphaFoldDB" id="E4URP3"/>
<reference evidence="3" key="1">
    <citation type="journal article" date="2012" name="MBio">
        <title>Comparative genome analysis of Trichophyton rubrum and related dermatophytes reveals candidate genes involved in infection.</title>
        <authorList>
            <person name="Martinez D.A."/>
            <person name="Oliver B.G."/>
            <person name="Graeser Y."/>
            <person name="Goldberg J.M."/>
            <person name="Li W."/>
            <person name="Martinez-Rossi N.M."/>
            <person name="Monod M."/>
            <person name="Shelest E."/>
            <person name="Barton R.C."/>
            <person name="Birch E."/>
            <person name="Brakhage A.A."/>
            <person name="Chen Z."/>
            <person name="Gurr S.J."/>
            <person name="Heiman D."/>
            <person name="Heitman J."/>
            <person name="Kosti I."/>
            <person name="Rossi A."/>
            <person name="Saif S."/>
            <person name="Samalova M."/>
            <person name="Saunders C.W."/>
            <person name="Shea T."/>
            <person name="Summerbell R.C."/>
            <person name="Xu J."/>
            <person name="Young S."/>
            <person name="Zeng Q."/>
            <person name="Birren B.W."/>
            <person name="Cuomo C.A."/>
            <person name="White T.C."/>
        </authorList>
    </citation>
    <scope>NUCLEOTIDE SEQUENCE [LARGE SCALE GENOMIC DNA]</scope>
    <source>
        <strain evidence="3">ATCC MYA-4604 / CBS 118893</strain>
    </source>
</reference>
<dbReference type="HOGENOM" id="CLU_071085_2_0_1"/>
<dbReference type="VEuPathDB" id="FungiDB:MGYG_03256"/>
<feature type="region of interest" description="Disordered" evidence="1">
    <location>
        <begin position="57"/>
        <end position="89"/>
    </location>
</feature>
<gene>
    <name evidence="2" type="ORF">MGYG_03256</name>
</gene>